<dbReference type="Proteomes" id="UP001201549">
    <property type="component" value="Unassembled WGS sequence"/>
</dbReference>
<proteinExistence type="predicted"/>
<comment type="caution">
    <text evidence="1">The sequence shown here is derived from an EMBL/GenBank/DDBJ whole genome shotgun (WGS) entry which is preliminary data.</text>
</comment>
<protein>
    <submittedName>
        <fullName evidence="1">Uncharacterized protein</fullName>
    </submittedName>
</protein>
<name>A0ABT2FQ73_9GAMM</name>
<evidence type="ECO:0000313" key="1">
    <source>
        <dbReference type="EMBL" id="MCS4558505.1"/>
    </source>
</evidence>
<gene>
    <name evidence="1" type="ORF">L9G74_18885</name>
</gene>
<dbReference type="EMBL" id="JAKOGG010000022">
    <property type="protein sequence ID" value="MCS4558505.1"/>
    <property type="molecule type" value="Genomic_DNA"/>
</dbReference>
<sequence length="108" mass="12485">MPILTTNPSTAKERAEHRLLVSLRFACLMTKHRNPMDCPRVQQRVAELEKYLYQHHPSQRFDKVYIDCAGDLGEHFALRVNSSNYQVTIWRSNHNAAAIHTLFSHAIA</sequence>
<organism evidence="1 2">
    <name type="scientific">Shewanella electrica</name>
    <dbReference type="NCBI Taxonomy" id="515560"/>
    <lineage>
        <taxon>Bacteria</taxon>
        <taxon>Pseudomonadati</taxon>
        <taxon>Pseudomonadota</taxon>
        <taxon>Gammaproteobacteria</taxon>
        <taxon>Alteromonadales</taxon>
        <taxon>Shewanellaceae</taxon>
        <taxon>Shewanella</taxon>
    </lineage>
</organism>
<accession>A0ABT2FQ73</accession>
<reference evidence="1 2" key="1">
    <citation type="submission" date="2022-02" db="EMBL/GenBank/DDBJ databases">
        <authorList>
            <person name="Zhuang L."/>
        </authorList>
    </citation>
    <scope>NUCLEOTIDE SEQUENCE [LARGE SCALE GENOMIC DNA]</scope>
    <source>
        <strain evidence="1 2">C32</strain>
    </source>
</reference>
<keyword evidence="2" id="KW-1185">Reference proteome</keyword>
<evidence type="ECO:0000313" key="2">
    <source>
        <dbReference type="Proteomes" id="UP001201549"/>
    </source>
</evidence>
<dbReference type="RefSeq" id="WP_238898324.1">
    <property type="nucleotide sequence ID" value="NZ_JAKOGG010000022.1"/>
</dbReference>
<reference evidence="2" key="2">
    <citation type="submission" date="2023-07" db="EMBL/GenBank/DDBJ databases">
        <title>Shewanella mangrovi sp. nov., an acetaldehyde- degrading bacterium isolated from mangrove sediment.</title>
        <authorList>
            <person name="Liu Y."/>
        </authorList>
    </citation>
    <scope>NUCLEOTIDE SEQUENCE [LARGE SCALE GENOMIC DNA]</scope>
    <source>
        <strain evidence="2">C32</strain>
    </source>
</reference>